<keyword evidence="1 2" id="KW-0812">Transmembrane</keyword>
<keyword evidence="1" id="KW-1133">Transmembrane helix</keyword>
<dbReference type="RefSeq" id="WP_005059856.1">
    <property type="nucleotide sequence ID" value="NZ_AP022621.1"/>
</dbReference>
<gene>
    <name evidence="2" type="ORF">ERS075579_02431</name>
</gene>
<feature type="transmembrane region" description="Helical" evidence="1">
    <location>
        <begin position="12"/>
        <end position="34"/>
    </location>
</feature>
<evidence type="ECO:0000313" key="3">
    <source>
        <dbReference type="Proteomes" id="UP000045782"/>
    </source>
</evidence>
<feature type="transmembrane region" description="Helical" evidence="1">
    <location>
        <begin position="232"/>
        <end position="251"/>
    </location>
</feature>
<protein>
    <submittedName>
        <fullName evidence="2">Transmembrane protein</fullName>
    </submittedName>
</protein>
<dbReference type="EMBL" id="CSWP01000004">
    <property type="protein sequence ID" value="CPV52792.1"/>
    <property type="molecule type" value="Genomic_DNA"/>
</dbReference>
<feature type="transmembrane region" description="Helical" evidence="1">
    <location>
        <begin position="263"/>
        <end position="285"/>
    </location>
</feature>
<dbReference type="AlphaFoldDB" id="A0A0U1AD54"/>
<dbReference type="Proteomes" id="UP000045782">
    <property type="component" value="Unassembled WGS sequence"/>
</dbReference>
<dbReference type="PANTHER" id="PTHR37330">
    <property type="entry name" value="CONSERVED TRANSMEMBRANE PROTEIN-RELATED"/>
    <property type="match status" value="1"/>
</dbReference>
<reference evidence="2 3" key="1">
    <citation type="submission" date="2015-03" db="EMBL/GenBank/DDBJ databases">
        <authorList>
            <person name="Murphy D."/>
        </authorList>
    </citation>
    <scope>NUCLEOTIDE SEQUENCE [LARGE SCALE GENOMIC DNA]</scope>
    <source>
        <strain evidence="2 3">PAP088</strain>
    </source>
</reference>
<name>A0A0U1AD54_9MYCO</name>
<dbReference type="Pfam" id="PF14494">
    <property type="entry name" value="DUF4436"/>
    <property type="match status" value="1"/>
</dbReference>
<evidence type="ECO:0000313" key="2">
    <source>
        <dbReference type="EMBL" id="CPV52792.1"/>
    </source>
</evidence>
<dbReference type="PANTHER" id="PTHR37330:SF1">
    <property type="entry name" value="CONSERVED TRANSMEMBRANE PROTEIN-RELATED"/>
    <property type="match status" value="1"/>
</dbReference>
<proteinExistence type="predicted"/>
<organism evidence="2 3">
    <name type="scientific">Mycobacteroides abscessus</name>
    <dbReference type="NCBI Taxonomy" id="36809"/>
    <lineage>
        <taxon>Bacteria</taxon>
        <taxon>Bacillati</taxon>
        <taxon>Actinomycetota</taxon>
        <taxon>Actinomycetes</taxon>
        <taxon>Mycobacteriales</taxon>
        <taxon>Mycobacteriaceae</taxon>
        <taxon>Mycobacteroides</taxon>
    </lineage>
</organism>
<dbReference type="InterPro" id="IPR027948">
    <property type="entry name" value="DUF4436"/>
</dbReference>
<evidence type="ECO:0000256" key="1">
    <source>
        <dbReference type="SAM" id="Phobius"/>
    </source>
</evidence>
<feature type="transmembrane region" description="Helical" evidence="1">
    <location>
        <begin position="198"/>
        <end position="220"/>
    </location>
</feature>
<accession>A0A0U1AD54</accession>
<sequence length="289" mass="31442">MQAFKGRFRLKPAATTVGTVVLVLVIYVGFLAIYRMLDHHSGPESADLDLSRDNETVVVIDLQDLRTVNNRLDAEVVVLPAKTTLDAFGLLNADMSVRLVSSLDYGERHFPRGTLPAAMDDTLVATGDAQSWPFDEYSTGNLRAEVMVGNGVGRRPVPARIEVIGSLGGWRVSTATSQAPAGKGDQTTIRLVRARGTLAFDVGICLVLITLPTMALIVAIETVKGRKKFHPPLTTWFGTMLFAIVPLRNILPGAPPPGAWIDQALVLWVLIALVVAMVLYVEAWWKQSD</sequence>
<keyword evidence="1" id="KW-0472">Membrane</keyword>